<protein>
    <submittedName>
        <fullName evidence="1">Uncharacterized protein</fullName>
    </submittedName>
</protein>
<gene>
    <name evidence="1" type="ORF">MENT_LOCUS10862</name>
</gene>
<organism evidence="1 2">
    <name type="scientific">Meloidogyne enterolobii</name>
    <name type="common">Root-knot nematode worm</name>
    <name type="synonym">Meloidogyne mayaguensis</name>
    <dbReference type="NCBI Taxonomy" id="390850"/>
    <lineage>
        <taxon>Eukaryota</taxon>
        <taxon>Metazoa</taxon>
        <taxon>Ecdysozoa</taxon>
        <taxon>Nematoda</taxon>
        <taxon>Chromadorea</taxon>
        <taxon>Rhabditida</taxon>
        <taxon>Tylenchina</taxon>
        <taxon>Tylenchomorpha</taxon>
        <taxon>Tylenchoidea</taxon>
        <taxon>Meloidogynidae</taxon>
        <taxon>Meloidogyninae</taxon>
        <taxon>Meloidogyne</taxon>
    </lineage>
</organism>
<dbReference type="AlphaFoldDB" id="A0A6V7UBK2"/>
<evidence type="ECO:0000313" key="1">
    <source>
        <dbReference type="EMBL" id="CAD2152739.1"/>
    </source>
</evidence>
<reference evidence="1 2" key="1">
    <citation type="submission" date="2020-08" db="EMBL/GenBank/DDBJ databases">
        <authorList>
            <person name="Koutsovoulos G."/>
            <person name="Danchin GJ E."/>
        </authorList>
    </citation>
    <scope>NUCLEOTIDE SEQUENCE [LARGE SCALE GENOMIC DNA]</scope>
</reference>
<dbReference type="Proteomes" id="UP000580250">
    <property type="component" value="Unassembled WGS sequence"/>
</dbReference>
<accession>A0A6V7UBK2</accession>
<dbReference type="EMBL" id="CAJEWN010000051">
    <property type="protein sequence ID" value="CAD2152739.1"/>
    <property type="molecule type" value="Genomic_DNA"/>
</dbReference>
<name>A0A6V7UBK2_MELEN</name>
<dbReference type="OrthoDB" id="5907713at2759"/>
<comment type="caution">
    <text evidence="1">The sequence shown here is derived from an EMBL/GenBank/DDBJ whole genome shotgun (WGS) entry which is preliminary data.</text>
</comment>
<sequence length="520" mass="59311">MKNPEMKELETIFELSKIQTRKLDEEINEEIYREHLKNKTQKNKMKEYKNAVVEGAGPIGLYSTYKLFLEGMNVTVINDRSENYIRNQLVIFDRKWVSQMRFFFGTEFDRLFIHQNSVGKMLDEELVLISIKDMELALMGRLKKISEFVEKKEGEEGKEKNEEEKSFLYLIYEIAVLGVLYENYDKPIVVVGVRENLNNSNGLIPDEIISAFQAKGLNKTKIGSKKVGIPFDLLFCAGGANDKIRDKILGEPQELTKAVNYGVTIFNKNILSKDVVNGAHAFTKPIVEMQESIRKEGLDDLIKNFKFLPDALKQKYAKLTDKICGTDYKRGEKRGRGGAKVHVEVVKEEVFGENICLFETNTLLYMSTNTPPALVDFVEEFKQKRNGVVAKWELGEYDAFFEKLQRKWARALFNYANSVINKDKVWYVEEEKVEEKGKGNKKGKGTTGKDHNAVEGGKYILKFDKNSINTNTFWVQIKGVENPVKQIQGTKDSAIVVAVGDANTSPHFKTLSGMSTGKLF</sequence>
<proteinExistence type="predicted"/>
<evidence type="ECO:0000313" key="2">
    <source>
        <dbReference type="Proteomes" id="UP000580250"/>
    </source>
</evidence>